<sequence length="39" mass="4319">MREANVYSLQKAKYNNKDYVIAVSPCSACYVGMVSNTSL</sequence>
<proteinExistence type="predicted"/>
<protein>
    <submittedName>
        <fullName evidence="1">Uncharacterized protein</fullName>
    </submittedName>
</protein>
<accession>A0A0F3Q0G9</accession>
<evidence type="ECO:0000313" key="1">
    <source>
        <dbReference type="EMBL" id="KJV85626.1"/>
    </source>
</evidence>
<gene>
    <name evidence="1" type="ORF">APHWI1_0065</name>
</gene>
<dbReference type="Proteomes" id="UP000033622">
    <property type="component" value="Unassembled WGS sequence"/>
</dbReference>
<dbReference type="AlphaFoldDB" id="A0A0F3Q0G9"/>
<comment type="caution">
    <text evidence="1">The sequence shown here is derived from an EMBL/GenBank/DDBJ whole genome shotgun (WGS) entry which is preliminary data.</text>
</comment>
<organism evidence="1 2">
    <name type="scientific">Anaplasma phagocytophilum str. ApWI1</name>
    <dbReference type="NCBI Taxonomy" id="1359155"/>
    <lineage>
        <taxon>Bacteria</taxon>
        <taxon>Pseudomonadati</taxon>
        <taxon>Pseudomonadota</taxon>
        <taxon>Alphaproteobacteria</taxon>
        <taxon>Rickettsiales</taxon>
        <taxon>Anaplasmataceae</taxon>
        <taxon>Anaplasma</taxon>
        <taxon>phagocytophilum group</taxon>
    </lineage>
</organism>
<name>A0A0F3Q0G9_ANAPH</name>
<dbReference type="EMBL" id="LAOF01000001">
    <property type="protein sequence ID" value="KJV85626.1"/>
    <property type="molecule type" value="Genomic_DNA"/>
</dbReference>
<evidence type="ECO:0000313" key="2">
    <source>
        <dbReference type="Proteomes" id="UP000033622"/>
    </source>
</evidence>
<reference evidence="1 2" key="1">
    <citation type="submission" date="2015-01" db="EMBL/GenBank/DDBJ databases">
        <title>Genome Sequencing of Rickettsiales.</title>
        <authorList>
            <person name="Daugherty S.C."/>
            <person name="Su Q."/>
            <person name="Abolude K."/>
            <person name="Beier-Sexton M."/>
            <person name="Carlyon J.A."/>
            <person name="Carter R."/>
            <person name="Day N.P."/>
            <person name="Dumler S.J."/>
            <person name="Dyachenko V."/>
            <person name="Godinez A."/>
            <person name="Kurtti T.J."/>
            <person name="Lichay M."/>
            <person name="Mullins K.E."/>
            <person name="Ott S."/>
            <person name="Pappas-Brown V."/>
            <person name="Paris D.H."/>
            <person name="Patel P."/>
            <person name="Richards A.L."/>
            <person name="Sadzewicz L."/>
            <person name="Sears K."/>
            <person name="Seidman D."/>
            <person name="Sengamalay N."/>
            <person name="Stenos J."/>
            <person name="Tallon L.J."/>
            <person name="Vincent G."/>
            <person name="Fraser C.M."/>
            <person name="Munderloh U."/>
            <person name="Dunning-Hotopp J.C."/>
        </authorList>
    </citation>
    <scope>NUCLEOTIDE SEQUENCE [LARGE SCALE GENOMIC DNA]</scope>
    <source>
        <strain evidence="1 2">ApWI1</strain>
    </source>
</reference>
<dbReference type="PATRIC" id="fig|1359155.3.peg.70"/>